<evidence type="ECO:0000256" key="4">
    <source>
        <dbReference type="ARBA" id="ARBA00023125"/>
    </source>
</evidence>
<proteinExistence type="predicted"/>
<dbReference type="PATRIC" id="fig|401562.3.peg.1115"/>
<dbReference type="GO" id="GO:0000156">
    <property type="term" value="F:phosphorelay response regulator activity"/>
    <property type="evidence" value="ECO:0007669"/>
    <property type="project" value="TreeGrafter"/>
</dbReference>
<evidence type="ECO:0000256" key="3">
    <source>
        <dbReference type="ARBA" id="ARBA00023015"/>
    </source>
</evidence>
<evidence type="ECO:0000256" key="2">
    <source>
        <dbReference type="ARBA" id="ARBA00023012"/>
    </source>
</evidence>
<dbReference type="FunFam" id="3.40.50.2300:FF:000002">
    <property type="entry name" value="DNA-binding response regulator PhoP"/>
    <property type="match status" value="1"/>
</dbReference>
<dbReference type="Pfam" id="PF00072">
    <property type="entry name" value="Response_reg"/>
    <property type="match status" value="1"/>
</dbReference>
<comment type="caution">
    <text evidence="10">The sequence shown here is derived from an EMBL/GenBank/DDBJ whole genome shotgun (WGS) entry which is preliminary data.</text>
</comment>
<feature type="domain" description="Response regulatory" evidence="8">
    <location>
        <begin position="2"/>
        <end position="116"/>
    </location>
</feature>
<name>A0A175RBS5_9HYPH</name>
<evidence type="ECO:0000259" key="9">
    <source>
        <dbReference type="PROSITE" id="PS51755"/>
    </source>
</evidence>
<dbReference type="SUPFAM" id="SSF52172">
    <property type="entry name" value="CheY-like"/>
    <property type="match status" value="1"/>
</dbReference>
<dbReference type="InterPro" id="IPR036388">
    <property type="entry name" value="WH-like_DNA-bd_sf"/>
</dbReference>
<evidence type="ECO:0000256" key="5">
    <source>
        <dbReference type="ARBA" id="ARBA00023163"/>
    </source>
</evidence>
<feature type="DNA-binding region" description="OmpR/PhoB-type" evidence="7">
    <location>
        <begin position="124"/>
        <end position="220"/>
    </location>
</feature>
<dbReference type="Gene3D" id="6.10.250.690">
    <property type="match status" value="1"/>
</dbReference>
<dbReference type="eggNOG" id="COG0745">
    <property type="taxonomic scope" value="Bacteria"/>
</dbReference>
<dbReference type="Gene3D" id="1.10.10.10">
    <property type="entry name" value="Winged helix-like DNA-binding domain superfamily/Winged helix DNA-binding domain"/>
    <property type="match status" value="1"/>
</dbReference>
<evidence type="ECO:0000256" key="1">
    <source>
        <dbReference type="ARBA" id="ARBA00022553"/>
    </source>
</evidence>
<keyword evidence="4 7" id="KW-0238">DNA-binding</keyword>
<evidence type="ECO:0000256" key="6">
    <source>
        <dbReference type="PROSITE-ProRule" id="PRU00169"/>
    </source>
</evidence>
<sequence>MRMLLVEDNEGLGDAVNRHLRNAGHSVEWVRSGEDALEAFALEPFDAVILDLSLPGRDGISVIAELRRGRSSVPVLVVTARAEIDDKISLLDQGADDYLVKPFDLRELEARLRALLRRPAGQTTSLARVGDVEMDMAGHLVTVGGRAVDLGRREFRLLEILLSKPGVVVQKEQLMAQLFSYDEMVSTNALELYVSRLRRKLEGASVEIATVRGAGYVVRVVGEPAGKPKATGERLGG</sequence>
<dbReference type="InterPro" id="IPR001789">
    <property type="entry name" value="Sig_transdc_resp-reg_receiver"/>
</dbReference>
<dbReference type="GO" id="GO:0032993">
    <property type="term" value="C:protein-DNA complex"/>
    <property type="evidence" value="ECO:0007669"/>
    <property type="project" value="TreeGrafter"/>
</dbReference>
<organism evidence="10 11">
    <name type="scientific">Aureimonas ureilytica</name>
    <dbReference type="NCBI Taxonomy" id="401562"/>
    <lineage>
        <taxon>Bacteria</taxon>
        <taxon>Pseudomonadati</taxon>
        <taxon>Pseudomonadota</taxon>
        <taxon>Alphaproteobacteria</taxon>
        <taxon>Hyphomicrobiales</taxon>
        <taxon>Aurantimonadaceae</taxon>
        <taxon>Aureimonas</taxon>
    </lineage>
</organism>
<dbReference type="RefSeq" id="WP_058634657.1">
    <property type="nucleotide sequence ID" value="NZ_LDPZ01000017.1"/>
</dbReference>
<dbReference type="CDD" id="cd00383">
    <property type="entry name" value="trans_reg_C"/>
    <property type="match status" value="1"/>
</dbReference>
<dbReference type="Gene3D" id="3.40.50.2300">
    <property type="match status" value="1"/>
</dbReference>
<dbReference type="Pfam" id="PF00486">
    <property type="entry name" value="Trans_reg_C"/>
    <property type="match status" value="1"/>
</dbReference>
<dbReference type="GO" id="GO:0000976">
    <property type="term" value="F:transcription cis-regulatory region binding"/>
    <property type="evidence" value="ECO:0007669"/>
    <property type="project" value="TreeGrafter"/>
</dbReference>
<dbReference type="InterPro" id="IPR011006">
    <property type="entry name" value="CheY-like_superfamily"/>
</dbReference>
<dbReference type="PROSITE" id="PS51755">
    <property type="entry name" value="OMPR_PHOB"/>
    <property type="match status" value="1"/>
</dbReference>
<dbReference type="GO" id="GO:0006355">
    <property type="term" value="P:regulation of DNA-templated transcription"/>
    <property type="evidence" value="ECO:0007669"/>
    <property type="project" value="InterPro"/>
</dbReference>
<protein>
    <submittedName>
        <fullName evidence="10">Chemotaxis protein CheY</fullName>
    </submittedName>
</protein>
<dbReference type="PANTHER" id="PTHR48111:SF67">
    <property type="entry name" value="TRANSCRIPTIONAL REGULATORY PROTEIN TCTD"/>
    <property type="match status" value="1"/>
</dbReference>
<dbReference type="EMBL" id="LDPZ01000017">
    <property type="protein sequence ID" value="KTQ96112.1"/>
    <property type="molecule type" value="Genomic_DNA"/>
</dbReference>
<reference evidence="10 11" key="1">
    <citation type="journal article" date="2016" name="Front. Microbiol.">
        <title>Genomic Resource of Rice Seed Associated Bacteria.</title>
        <authorList>
            <person name="Midha S."/>
            <person name="Bansal K."/>
            <person name="Sharma S."/>
            <person name="Kumar N."/>
            <person name="Patil P.P."/>
            <person name="Chaudhry V."/>
            <person name="Patil P.B."/>
        </authorList>
    </citation>
    <scope>NUCLEOTIDE SEQUENCE [LARGE SCALE GENOMIC DNA]</scope>
    <source>
        <strain evidence="10 11">NS226</strain>
    </source>
</reference>
<dbReference type="SMART" id="SM00448">
    <property type="entry name" value="REC"/>
    <property type="match status" value="1"/>
</dbReference>
<dbReference type="STRING" id="401562.NS365_09200"/>
<gene>
    <name evidence="10" type="ORF">NS226_08700</name>
</gene>
<dbReference type="CDD" id="cd17624">
    <property type="entry name" value="REC_OmpR_PmrA-like"/>
    <property type="match status" value="1"/>
</dbReference>
<dbReference type="PANTHER" id="PTHR48111">
    <property type="entry name" value="REGULATOR OF RPOS"/>
    <property type="match status" value="1"/>
</dbReference>
<dbReference type="SMART" id="SM00862">
    <property type="entry name" value="Trans_reg_C"/>
    <property type="match status" value="1"/>
</dbReference>
<dbReference type="InterPro" id="IPR039420">
    <property type="entry name" value="WalR-like"/>
</dbReference>
<evidence type="ECO:0000259" key="8">
    <source>
        <dbReference type="PROSITE" id="PS50110"/>
    </source>
</evidence>
<dbReference type="OrthoDB" id="9802426at2"/>
<feature type="domain" description="OmpR/PhoB-type" evidence="9">
    <location>
        <begin position="124"/>
        <end position="220"/>
    </location>
</feature>
<dbReference type="PROSITE" id="PS50110">
    <property type="entry name" value="RESPONSE_REGULATORY"/>
    <property type="match status" value="1"/>
</dbReference>
<evidence type="ECO:0000313" key="11">
    <source>
        <dbReference type="Proteomes" id="UP000078272"/>
    </source>
</evidence>
<evidence type="ECO:0000313" key="10">
    <source>
        <dbReference type="EMBL" id="KTQ96112.1"/>
    </source>
</evidence>
<dbReference type="GO" id="GO:0005829">
    <property type="term" value="C:cytosol"/>
    <property type="evidence" value="ECO:0007669"/>
    <property type="project" value="TreeGrafter"/>
</dbReference>
<evidence type="ECO:0000256" key="7">
    <source>
        <dbReference type="PROSITE-ProRule" id="PRU01091"/>
    </source>
</evidence>
<keyword evidence="2" id="KW-0902">Two-component regulatory system</keyword>
<keyword evidence="5" id="KW-0804">Transcription</keyword>
<feature type="modified residue" description="4-aspartylphosphate" evidence="6">
    <location>
        <position position="51"/>
    </location>
</feature>
<dbReference type="Proteomes" id="UP000078272">
    <property type="component" value="Unassembled WGS sequence"/>
</dbReference>
<keyword evidence="3" id="KW-0805">Transcription regulation</keyword>
<accession>A0A175RBS5</accession>
<keyword evidence="1 6" id="KW-0597">Phosphoprotein</keyword>
<dbReference type="InterPro" id="IPR001867">
    <property type="entry name" value="OmpR/PhoB-type_DNA-bd"/>
</dbReference>
<dbReference type="AlphaFoldDB" id="A0A175RBS5"/>